<dbReference type="InterPro" id="IPR000515">
    <property type="entry name" value="MetI-like"/>
</dbReference>
<evidence type="ECO:0000256" key="5">
    <source>
        <dbReference type="ARBA" id="ARBA00022989"/>
    </source>
</evidence>
<organism evidence="9 10">
    <name type="scientific">Labrys wisconsinensis</name>
    <dbReference type="NCBI Taxonomy" id="425677"/>
    <lineage>
        <taxon>Bacteria</taxon>
        <taxon>Pseudomonadati</taxon>
        <taxon>Pseudomonadota</taxon>
        <taxon>Alphaproteobacteria</taxon>
        <taxon>Hyphomicrobiales</taxon>
        <taxon>Xanthobacteraceae</taxon>
        <taxon>Labrys</taxon>
    </lineage>
</organism>
<gene>
    <name evidence="9" type="ORF">QO011_006973</name>
</gene>
<dbReference type="PANTHER" id="PTHR43163">
    <property type="entry name" value="DIPEPTIDE TRANSPORT SYSTEM PERMEASE PROTEIN DPPB-RELATED"/>
    <property type="match status" value="1"/>
</dbReference>
<evidence type="ECO:0000256" key="4">
    <source>
        <dbReference type="ARBA" id="ARBA00022692"/>
    </source>
</evidence>
<accession>A0ABU0JI15</accession>
<evidence type="ECO:0000256" key="3">
    <source>
        <dbReference type="ARBA" id="ARBA00022475"/>
    </source>
</evidence>
<evidence type="ECO:0000313" key="9">
    <source>
        <dbReference type="EMBL" id="MDQ0473934.1"/>
    </source>
</evidence>
<evidence type="ECO:0000256" key="1">
    <source>
        <dbReference type="ARBA" id="ARBA00004651"/>
    </source>
</evidence>
<dbReference type="Pfam" id="PF19300">
    <property type="entry name" value="BPD_transp_1_N"/>
    <property type="match status" value="1"/>
</dbReference>
<reference evidence="9 10" key="1">
    <citation type="submission" date="2023-07" db="EMBL/GenBank/DDBJ databases">
        <title>Genomic Encyclopedia of Type Strains, Phase IV (KMG-IV): sequencing the most valuable type-strain genomes for metagenomic binning, comparative biology and taxonomic classification.</title>
        <authorList>
            <person name="Goeker M."/>
        </authorList>
    </citation>
    <scope>NUCLEOTIDE SEQUENCE [LARGE SCALE GENOMIC DNA]</scope>
    <source>
        <strain evidence="9 10">DSM 19619</strain>
    </source>
</reference>
<sequence length="342" mass="35878">MPRSLPLFVLKRILAVLPVLAGAVLFTFVIMRVLPGDPAAMLASGPGSGPEEVAALRRQLGLDRPLAEQLVLYVGDIARGDLGRSFTTGEPVVRDLLQRLPASLELTFSALLLAVATALPLGIAAALRPGSVIDHACRLVATVGTSLPAFVVGLGLIYAFYFALGWAPEPIGRLDGWMDPPAAVTGFVLVDSALAGDGPAFLSGLRHLVLPSITMALFALAPLARITRGAMLDLLSSDFIRTARSLGLSRWTILVHYALRNALIAIVTALGMVFSTMLGANVLVEKVFAWPGVSSYAIDALMSSDYAPVQGFVLVVAGIFAAANLVIDIVYGLVDPRAGRSG</sequence>
<dbReference type="Proteomes" id="UP001242480">
    <property type="component" value="Unassembled WGS sequence"/>
</dbReference>
<dbReference type="PROSITE" id="PS50928">
    <property type="entry name" value="ABC_TM1"/>
    <property type="match status" value="1"/>
</dbReference>
<feature type="transmembrane region" description="Helical" evidence="7">
    <location>
        <begin position="106"/>
        <end position="127"/>
    </location>
</feature>
<dbReference type="SUPFAM" id="SSF161098">
    <property type="entry name" value="MetI-like"/>
    <property type="match status" value="1"/>
</dbReference>
<evidence type="ECO:0000313" key="10">
    <source>
        <dbReference type="Proteomes" id="UP001242480"/>
    </source>
</evidence>
<evidence type="ECO:0000259" key="8">
    <source>
        <dbReference type="PROSITE" id="PS50928"/>
    </source>
</evidence>
<comment type="caution">
    <text evidence="9">The sequence shown here is derived from an EMBL/GenBank/DDBJ whole genome shotgun (WGS) entry which is preliminary data.</text>
</comment>
<feature type="transmembrane region" description="Helical" evidence="7">
    <location>
        <begin position="139"/>
        <end position="164"/>
    </location>
</feature>
<keyword evidence="2 7" id="KW-0813">Transport</keyword>
<dbReference type="CDD" id="cd06261">
    <property type="entry name" value="TM_PBP2"/>
    <property type="match status" value="1"/>
</dbReference>
<evidence type="ECO:0000256" key="6">
    <source>
        <dbReference type="ARBA" id="ARBA00023136"/>
    </source>
</evidence>
<keyword evidence="3" id="KW-1003">Cell membrane</keyword>
<keyword evidence="6 7" id="KW-0472">Membrane</keyword>
<dbReference type="Gene3D" id="1.10.3720.10">
    <property type="entry name" value="MetI-like"/>
    <property type="match status" value="1"/>
</dbReference>
<dbReference type="PANTHER" id="PTHR43163:SF6">
    <property type="entry name" value="DIPEPTIDE TRANSPORT SYSTEM PERMEASE PROTEIN DPPB-RELATED"/>
    <property type="match status" value="1"/>
</dbReference>
<feature type="transmembrane region" description="Helical" evidence="7">
    <location>
        <begin position="311"/>
        <end position="334"/>
    </location>
</feature>
<keyword evidence="5 7" id="KW-1133">Transmembrane helix</keyword>
<keyword evidence="10" id="KW-1185">Reference proteome</keyword>
<comment type="similarity">
    <text evidence="7">Belongs to the binding-protein-dependent transport system permease family.</text>
</comment>
<evidence type="ECO:0000256" key="2">
    <source>
        <dbReference type="ARBA" id="ARBA00022448"/>
    </source>
</evidence>
<dbReference type="RefSeq" id="WP_307282724.1">
    <property type="nucleotide sequence ID" value="NZ_JAUSVX010000019.1"/>
</dbReference>
<protein>
    <submittedName>
        <fullName evidence="9">Peptide/nickel transport system permease protein</fullName>
    </submittedName>
</protein>
<feature type="domain" description="ABC transmembrane type-1" evidence="8">
    <location>
        <begin position="100"/>
        <end position="331"/>
    </location>
</feature>
<feature type="transmembrane region" description="Helical" evidence="7">
    <location>
        <begin position="208"/>
        <end position="226"/>
    </location>
</feature>
<dbReference type="InterPro" id="IPR045621">
    <property type="entry name" value="BPD_transp_1_N"/>
</dbReference>
<dbReference type="Pfam" id="PF00528">
    <property type="entry name" value="BPD_transp_1"/>
    <property type="match status" value="1"/>
</dbReference>
<name>A0ABU0JI15_9HYPH</name>
<keyword evidence="4 7" id="KW-0812">Transmembrane</keyword>
<dbReference type="EMBL" id="JAUSVX010000019">
    <property type="protein sequence ID" value="MDQ0473934.1"/>
    <property type="molecule type" value="Genomic_DNA"/>
</dbReference>
<feature type="transmembrane region" description="Helical" evidence="7">
    <location>
        <begin position="262"/>
        <end position="284"/>
    </location>
</feature>
<proteinExistence type="inferred from homology"/>
<dbReference type="InterPro" id="IPR035906">
    <property type="entry name" value="MetI-like_sf"/>
</dbReference>
<feature type="transmembrane region" description="Helical" evidence="7">
    <location>
        <begin position="12"/>
        <end position="34"/>
    </location>
</feature>
<evidence type="ECO:0000256" key="7">
    <source>
        <dbReference type="RuleBase" id="RU363032"/>
    </source>
</evidence>
<comment type="subcellular location">
    <subcellularLocation>
        <location evidence="1 7">Cell membrane</location>
        <topology evidence="1 7">Multi-pass membrane protein</topology>
    </subcellularLocation>
</comment>